<keyword evidence="4" id="KW-0175">Coiled coil</keyword>
<dbReference type="CDD" id="cd17266">
    <property type="entry name" value="RMtype1_S_Sau1132ORF3780P-TRD2-CR2_like"/>
    <property type="match status" value="1"/>
</dbReference>
<reference evidence="6 7" key="1">
    <citation type="submission" date="2018-07" db="EMBL/GenBank/DDBJ databases">
        <title>Genomic Encyclopedia of Type Strains, Phase IV (KMG-IV): sequencing the most valuable type-strain genomes for metagenomic binning, comparative biology and taxonomic classification.</title>
        <authorList>
            <person name="Goeker M."/>
        </authorList>
    </citation>
    <scope>NUCLEOTIDE SEQUENCE [LARGE SCALE GENOMIC DNA]</scope>
    <source>
        <strain evidence="6 7">DSM 7466</strain>
    </source>
</reference>
<dbReference type="InterPro" id="IPR044946">
    <property type="entry name" value="Restrct_endonuc_typeI_TRD_sf"/>
</dbReference>
<protein>
    <submittedName>
        <fullName evidence="6">Type I restriction enzyme S subunit</fullName>
    </submittedName>
</protein>
<comment type="similarity">
    <text evidence="1">Belongs to the type-I restriction system S methylase family.</text>
</comment>
<dbReference type="InterPro" id="IPR052021">
    <property type="entry name" value="Type-I_RS_S_subunit"/>
</dbReference>
<evidence type="ECO:0000259" key="5">
    <source>
        <dbReference type="Pfam" id="PF01420"/>
    </source>
</evidence>
<feature type="coiled-coil region" evidence="4">
    <location>
        <begin position="351"/>
        <end position="378"/>
    </location>
</feature>
<keyword evidence="7" id="KW-1185">Reference proteome</keyword>
<dbReference type="Gene3D" id="3.90.220.20">
    <property type="entry name" value="DNA methylase specificity domains"/>
    <property type="match status" value="2"/>
</dbReference>
<keyword evidence="3" id="KW-0238">DNA-binding</keyword>
<evidence type="ECO:0000313" key="6">
    <source>
        <dbReference type="EMBL" id="REE28414.1"/>
    </source>
</evidence>
<feature type="domain" description="Type I restriction modification DNA specificity" evidence="5">
    <location>
        <begin position="214"/>
        <end position="370"/>
    </location>
</feature>
<dbReference type="EMBL" id="QREL01000001">
    <property type="protein sequence ID" value="REE28414.1"/>
    <property type="molecule type" value="Genomic_DNA"/>
</dbReference>
<dbReference type="GO" id="GO:0009307">
    <property type="term" value="P:DNA restriction-modification system"/>
    <property type="evidence" value="ECO:0007669"/>
    <property type="project" value="UniProtKB-KW"/>
</dbReference>
<evidence type="ECO:0000256" key="4">
    <source>
        <dbReference type="SAM" id="Coils"/>
    </source>
</evidence>
<dbReference type="GO" id="GO:0003677">
    <property type="term" value="F:DNA binding"/>
    <property type="evidence" value="ECO:0007669"/>
    <property type="project" value="UniProtKB-KW"/>
</dbReference>
<dbReference type="Proteomes" id="UP000256864">
    <property type="component" value="Unassembled WGS sequence"/>
</dbReference>
<keyword evidence="2" id="KW-0680">Restriction system</keyword>
<dbReference type="PANTHER" id="PTHR30408:SF12">
    <property type="entry name" value="TYPE I RESTRICTION ENZYME MJAVIII SPECIFICITY SUBUNIT"/>
    <property type="match status" value="1"/>
</dbReference>
<comment type="caution">
    <text evidence="6">The sequence shown here is derived from an EMBL/GenBank/DDBJ whole genome shotgun (WGS) entry which is preliminary data.</text>
</comment>
<organism evidence="6 7">
    <name type="scientific">Methanothermobacter defluvii</name>
    <dbReference type="NCBI Taxonomy" id="49339"/>
    <lineage>
        <taxon>Archaea</taxon>
        <taxon>Methanobacteriati</taxon>
        <taxon>Methanobacteriota</taxon>
        <taxon>Methanomada group</taxon>
        <taxon>Methanobacteria</taxon>
        <taxon>Methanobacteriales</taxon>
        <taxon>Methanobacteriaceae</taxon>
        <taxon>Methanothermobacter</taxon>
    </lineage>
</organism>
<evidence type="ECO:0000256" key="3">
    <source>
        <dbReference type="ARBA" id="ARBA00023125"/>
    </source>
</evidence>
<name>A0A371NDA0_9EURY</name>
<sequence length="390" mass="44489">MNTVEFKDSPVGRIPVDWDVVSLGEVVDQRRESIQPAGEGKNNFVGLEHIRSGETKLCEYVSDEGIRSTKYRFYTGDILYGKLRPYLDKAVLADINGICSTDLIVLTPSDRIIPEFLIYFIHTNQFIQRAVSTTSGTNHPRTSWKAISKFRMALPPLEEQKRISEILQDVDGAIEKVNKEIGVTEKLKRGLMQRLLMEGINHTEFKDSPVGRIPVDWDVVKLGDLFTFKNGKRPPVLNEGEIPIYGANGKMGLTSNYLKTKDKALIFGRVGSSGEVHLSKGCVWVSDNAIYTESYDSKRVNVHFMFYLIKFKDLKRFATKTTHPIITQTFINNFKVPLPPLEEQKRISEILQDVDRRLELLTERKVKLENIKRGLMNDLLTGKRRVRITS</sequence>
<evidence type="ECO:0000256" key="2">
    <source>
        <dbReference type="ARBA" id="ARBA00022747"/>
    </source>
</evidence>
<evidence type="ECO:0000313" key="7">
    <source>
        <dbReference type="Proteomes" id="UP000256864"/>
    </source>
</evidence>
<dbReference type="PANTHER" id="PTHR30408">
    <property type="entry name" value="TYPE-1 RESTRICTION ENZYME ECOKI SPECIFICITY PROTEIN"/>
    <property type="match status" value="1"/>
</dbReference>
<dbReference type="RefSeq" id="WP_048901220.1">
    <property type="nucleotide sequence ID" value="NZ_QREL01000001.1"/>
</dbReference>
<feature type="domain" description="Type I restriction modification DNA specificity" evidence="5">
    <location>
        <begin position="15"/>
        <end position="180"/>
    </location>
</feature>
<dbReference type="InterPro" id="IPR000055">
    <property type="entry name" value="Restrct_endonuc_typeI_TRD"/>
</dbReference>
<accession>A0A371NDA0</accession>
<evidence type="ECO:0000256" key="1">
    <source>
        <dbReference type="ARBA" id="ARBA00010923"/>
    </source>
</evidence>
<dbReference type="Gene3D" id="1.10.287.1120">
    <property type="entry name" value="Bipartite methylase S protein"/>
    <property type="match status" value="1"/>
</dbReference>
<dbReference type="SUPFAM" id="SSF116734">
    <property type="entry name" value="DNA methylase specificity domain"/>
    <property type="match status" value="2"/>
</dbReference>
<dbReference type="GeneID" id="86199252"/>
<dbReference type="Pfam" id="PF01420">
    <property type="entry name" value="Methylase_S"/>
    <property type="match status" value="2"/>
</dbReference>
<proteinExistence type="inferred from homology"/>
<dbReference type="AlphaFoldDB" id="A0A371NDA0"/>
<gene>
    <name evidence="6" type="ORF">C7452_0425</name>
</gene>